<proteinExistence type="predicted"/>
<accession>A0A0F9U601</accession>
<name>A0A0F9U601_9ZZZZ</name>
<dbReference type="AlphaFoldDB" id="A0A0F9U601"/>
<gene>
    <name evidence="1" type="ORF">LCGC14_0569550</name>
</gene>
<reference evidence="1" key="1">
    <citation type="journal article" date="2015" name="Nature">
        <title>Complex archaea that bridge the gap between prokaryotes and eukaryotes.</title>
        <authorList>
            <person name="Spang A."/>
            <person name="Saw J.H."/>
            <person name="Jorgensen S.L."/>
            <person name="Zaremba-Niedzwiedzka K."/>
            <person name="Martijn J."/>
            <person name="Lind A.E."/>
            <person name="van Eijk R."/>
            <person name="Schleper C."/>
            <person name="Guy L."/>
            <person name="Ettema T.J."/>
        </authorList>
    </citation>
    <scope>NUCLEOTIDE SEQUENCE</scope>
</reference>
<dbReference type="EMBL" id="LAZR01000834">
    <property type="protein sequence ID" value="KKN56726.1"/>
    <property type="molecule type" value="Genomic_DNA"/>
</dbReference>
<organism evidence="1">
    <name type="scientific">marine sediment metagenome</name>
    <dbReference type="NCBI Taxonomy" id="412755"/>
    <lineage>
        <taxon>unclassified sequences</taxon>
        <taxon>metagenomes</taxon>
        <taxon>ecological metagenomes</taxon>
    </lineage>
</organism>
<sequence>MKTITVSYGKTVSTGHFESAKFNASISVEVDDDANNQETLDDLMQQVNDFVETEVEGIRSNL</sequence>
<evidence type="ECO:0000313" key="1">
    <source>
        <dbReference type="EMBL" id="KKN56726.1"/>
    </source>
</evidence>
<comment type="caution">
    <text evidence="1">The sequence shown here is derived from an EMBL/GenBank/DDBJ whole genome shotgun (WGS) entry which is preliminary data.</text>
</comment>
<protein>
    <submittedName>
        <fullName evidence="1">Uncharacterized protein</fullName>
    </submittedName>
</protein>